<feature type="binding site" evidence="6">
    <location>
        <position position="176"/>
    </location>
    <ligand>
        <name>FMN</name>
        <dbReference type="ChEBI" id="CHEBI:58210"/>
    </ligand>
</feature>
<evidence type="ECO:0000313" key="9">
    <source>
        <dbReference type="Proteomes" id="UP000276254"/>
    </source>
</evidence>
<gene>
    <name evidence="8" type="ORF">D3Y57_19520</name>
</gene>
<dbReference type="OrthoDB" id="9779442at2"/>
<evidence type="ECO:0000313" key="8">
    <source>
        <dbReference type="EMBL" id="AYJ87712.1"/>
    </source>
</evidence>
<evidence type="ECO:0000259" key="7">
    <source>
        <dbReference type="Pfam" id="PF00296"/>
    </source>
</evidence>
<proteinExistence type="inferred from homology"/>
<feature type="binding site" evidence="6">
    <location>
        <position position="248"/>
    </location>
    <ligand>
        <name>FMN</name>
        <dbReference type="ChEBI" id="CHEBI:58210"/>
    </ligand>
</feature>
<keyword evidence="3" id="KW-0560">Oxidoreductase</keyword>
<keyword evidence="2 6" id="KW-0288">FMN</keyword>
<evidence type="ECO:0000256" key="6">
    <source>
        <dbReference type="PIRSR" id="PIRSR000337-1"/>
    </source>
</evidence>
<dbReference type="EMBL" id="CP032829">
    <property type="protein sequence ID" value="AYJ87712.1"/>
    <property type="molecule type" value="Genomic_DNA"/>
</dbReference>
<evidence type="ECO:0000256" key="2">
    <source>
        <dbReference type="ARBA" id="ARBA00022643"/>
    </source>
</evidence>
<evidence type="ECO:0000256" key="5">
    <source>
        <dbReference type="ARBA" id="ARBA00033748"/>
    </source>
</evidence>
<dbReference type="SUPFAM" id="SSF51679">
    <property type="entry name" value="Bacterial luciferase-like"/>
    <property type="match status" value="1"/>
</dbReference>
<dbReference type="InterPro" id="IPR011251">
    <property type="entry name" value="Luciferase-like_dom"/>
</dbReference>
<dbReference type="Pfam" id="PF00296">
    <property type="entry name" value="Bac_luciferase"/>
    <property type="match status" value="1"/>
</dbReference>
<organism evidence="8 9">
    <name type="scientific">Sphingomonas paeninsulae</name>
    <dbReference type="NCBI Taxonomy" id="2319844"/>
    <lineage>
        <taxon>Bacteria</taxon>
        <taxon>Pseudomonadati</taxon>
        <taxon>Pseudomonadota</taxon>
        <taxon>Alphaproteobacteria</taxon>
        <taxon>Sphingomonadales</taxon>
        <taxon>Sphingomonadaceae</taxon>
        <taxon>Sphingomonas</taxon>
    </lineage>
</organism>
<sequence length="475" mass="52788">MPNQRLRQPNNAPAFHSSKDCTVTNKKRQLALGVFLTRHGHHPGAWRQPGSAKSGRPDFNYWADLVRTAERGKLDTAFFADFAGQSGDSTKGIERRHAFLDFEPLTLTAALASITSRIGLVATVNTNYEQPFALARRFASLDHISDGRIGWNIVSSLTDGAAKSYGTQPMTHAERYERASEFVDVARKLWDSWEDDAFENANPESGIYLNPNDVHPVQHHGKHFQISTVLDTARPVQGHPIFVQAGNSEAGREFAAKYAEMIYAAAQFIEEAQIFYADVKGRMANHGRDPDTLKVMPGLSFAIGSSQQEAQDKFGALESAVDFSGELNLMGHDVSAYPLDGPLPDLPDPENGKGRWRQLTALARRENLSIRQLFLRFNAVRGHRVAIGTPIQIADQIQDWFERDAADGFNLIPPLLPSSLTEFVDQVVPELQRRGLFRTEYEGTTLREHLHLPRPQIAREAVPKAQPAPILAPVS</sequence>
<dbReference type="PANTHER" id="PTHR30011:SF16">
    <property type="entry name" value="C2H2 FINGER DOMAIN TRANSCRIPTION FACTOR (EUROFUNG)-RELATED"/>
    <property type="match status" value="1"/>
</dbReference>
<feature type="binding site" evidence="6">
    <location>
        <position position="81"/>
    </location>
    <ligand>
        <name>FMN</name>
        <dbReference type="ChEBI" id="CHEBI:58210"/>
    </ligand>
</feature>
<keyword evidence="1 6" id="KW-0285">Flavoprotein</keyword>
<dbReference type="NCBIfam" id="TIGR03860">
    <property type="entry name" value="FMN_nitrolo"/>
    <property type="match status" value="1"/>
</dbReference>
<feature type="binding site" evidence="6">
    <location>
        <position position="172"/>
    </location>
    <ligand>
        <name>FMN</name>
        <dbReference type="ChEBI" id="CHEBI:58210"/>
    </ligand>
</feature>
<dbReference type="GO" id="GO:0016705">
    <property type="term" value="F:oxidoreductase activity, acting on paired donors, with incorporation or reduction of molecular oxygen"/>
    <property type="evidence" value="ECO:0007669"/>
    <property type="project" value="InterPro"/>
</dbReference>
<name>A0A494TJY3_SPHPE</name>
<dbReference type="InterPro" id="IPR016215">
    <property type="entry name" value="NTA_MOA"/>
</dbReference>
<dbReference type="AlphaFoldDB" id="A0A494TJY3"/>
<evidence type="ECO:0000256" key="1">
    <source>
        <dbReference type="ARBA" id="ARBA00022630"/>
    </source>
</evidence>
<dbReference type="GO" id="GO:0004497">
    <property type="term" value="F:monooxygenase activity"/>
    <property type="evidence" value="ECO:0007669"/>
    <property type="project" value="UniProtKB-KW"/>
</dbReference>
<feature type="binding site" evidence="6">
    <location>
        <position position="123"/>
    </location>
    <ligand>
        <name>FMN</name>
        <dbReference type="ChEBI" id="CHEBI:58210"/>
    </ligand>
</feature>
<dbReference type="Gene3D" id="3.20.20.30">
    <property type="entry name" value="Luciferase-like domain"/>
    <property type="match status" value="1"/>
</dbReference>
<accession>A0A494TJY3</accession>
<keyword evidence="9" id="KW-1185">Reference proteome</keyword>
<dbReference type="KEGG" id="spha:D3Y57_19520"/>
<reference evidence="8 9" key="1">
    <citation type="submission" date="2018-09" db="EMBL/GenBank/DDBJ databases">
        <title>Sphingomonas peninsula sp. nov., isolated from fildes peninsula, Antarctic soil.</title>
        <authorList>
            <person name="Yingchao G."/>
        </authorList>
    </citation>
    <scope>NUCLEOTIDE SEQUENCE [LARGE SCALE GENOMIC DNA]</scope>
    <source>
        <strain evidence="8 9">YZ-8</strain>
    </source>
</reference>
<comment type="similarity">
    <text evidence="5">Belongs to the NtaA/SnaA/DszA monooxygenase family.</text>
</comment>
<feature type="domain" description="Luciferase-like" evidence="7">
    <location>
        <begin position="47"/>
        <end position="402"/>
    </location>
</feature>
<evidence type="ECO:0000256" key="4">
    <source>
        <dbReference type="ARBA" id="ARBA00023033"/>
    </source>
</evidence>
<dbReference type="PIRSF" id="PIRSF000337">
    <property type="entry name" value="NTA_MOA"/>
    <property type="match status" value="1"/>
</dbReference>
<dbReference type="InterPro" id="IPR036661">
    <property type="entry name" value="Luciferase-like_sf"/>
</dbReference>
<dbReference type="Proteomes" id="UP000276254">
    <property type="component" value="Chromosome"/>
</dbReference>
<evidence type="ECO:0000256" key="3">
    <source>
        <dbReference type="ARBA" id="ARBA00023002"/>
    </source>
</evidence>
<keyword evidence="4" id="KW-0503">Monooxygenase</keyword>
<protein>
    <submittedName>
        <fullName evidence="8">LLM class flavin-dependent oxidoreductase</fullName>
    </submittedName>
</protein>
<dbReference type="InterPro" id="IPR051260">
    <property type="entry name" value="Diverse_substr_monoxygenases"/>
</dbReference>
<dbReference type="CDD" id="cd01095">
    <property type="entry name" value="Nitrilotriacetate_monoxgenase"/>
    <property type="match status" value="1"/>
</dbReference>
<dbReference type="PANTHER" id="PTHR30011">
    <property type="entry name" value="ALKANESULFONATE MONOOXYGENASE-RELATED"/>
    <property type="match status" value="1"/>
</dbReference>